<reference evidence="1 2" key="1">
    <citation type="journal article" date="2021" name="Nat. Plants">
        <title>The Taxus genome provides insights into paclitaxel biosynthesis.</title>
        <authorList>
            <person name="Xiong X."/>
            <person name="Gou J."/>
            <person name="Liao Q."/>
            <person name="Li Y."/>
            <person name="Zhou Q."/>
            <person name="Bi G."/>
            <person name="Li C."/>
            <person name="Du R."/>
            <person name="Wang X."/>
            <person name="Sun T."/>
            <person name="Guo L."/>
            <person name="Liang H."/>
            <person name="Lu P."/>
            <person name="Wu Y."/>
            <person name="Zhang Z."/>
            <person name="Ro D.K."/>
            <person name="Shang Y."/>
            <person name="Huang S."/>
            <person name="Yan J."/>
        </authorList>
    </citation>
    <scope>NUCLEOTIDE SEQUENCE [LARGE SCALE GENOMIC DNA]</scope>
    <source>
        <strain evidence="1">Ta-2019</strain>
    </source>
</reference>
<comment type="caution">
    <text evidence="1">The sequence shown here is derived from an EMBL/GenBank/DDBJ whole genome shotgun (WGS) entry which is preliminary data.</text>
</comment>
<organism evidence="1 2">
    <name type="scientific">Taxus chinensis</name>
    <name type="common">Chinese yew</name>
    <name type="synonym">Taxus wallichiana var. chinensis</name>
    <dbReference type="NCBI Taxonomy" id="29808"/>
    <lineage>
        <taxon>Eukaryota</taxon>
        <taxon>Viridiplantae</taxon>
        <taxon>Streptophyta</taxon>
        <taxon>Embryophyta</taxon>
        <taxon>Tracheophyta</taxon>
        <taxon>Spermatophyta</taxon>
        <taxon>Pinopsida</taxon>
        <taxon>Pinidae</taxon>
        <taxon>Conifers II</taxon>
        <taxon>Cupressales</taxon>
        <taxon>Taxaceae</taxon>
        <taxon>Taxus</taxon>
    </lineage>
</organism>
<gene>
    <name evidence="1" type="ORF">KI387_001381</name>
</gene>
<protein>
    <submittedName>
        <fullName evidence="1">Uncharacterized protein</fullName>
    </submittedName>
</protein>
<accession>A0AA38GUQ6</accession>
<feature type="non-terminal residue" evidence="1">
    <location>
        <position position="99"/>
    </location>
</feature>
<proteinExistence type="predicted"/>
<dbReference type="Proteomes" id="UP000824469">
    <property type="component" value="Unassembled WGS sequence"/>
</dbReference>
<evidence type="ECO:0000313" key="1">
    <source>
        <dbReference type="EMBL" id="KAH9329273.1"/>
    </source>
</evidence>
<evidence type="ECO:0000313" key="2">
    <source>
        <dbReference type="Proteomes" id="UP000824469"/>
    </source>
</evidence>
<feature type="non-terminal residue" evidence="1">
    <location>
        <position position="1"/>
    </location>
</feature>
<dbReference type="AlphaFoldDB" id="A0AA38GUQ6"/>
<sequence length="99" mass="11354">LPDYIIEDNKVKICCICKSSKLPRAVKSRCRQKQLSNKVLRDGKLPSKLTGQMRPFKRRLPGHFCSITFDISPSGARWIDTVLRLAELSVAYFNSRRTT</sequence>
<name>A0AA38GUQ6_TAXCH</name>
<keyword evidence="2" id="KW-1185">Reference proteome</keyword>
<dbReference type="EMBL" id="JAHRHJ020000001">
    <property type="protein sequence ID" value="KAH9329273.1"/>
    <property type="molecule type" value="Genomic_DNA"/>
</dbReference>